<dbReference type="GO" id="GO:0030246">
    <property type="term" value="F:carbohydrate binding"/>
    <property type="evidence" value="ECO:0007669"/>
    <property type="project" value="UniProtKB-ARBA"/>
</dbReference>
<dbReference type="PANTHER" id="PTHR46847">
    <property type="entry name" value="D-ALLOSE-BINDING PERIPLASMIC PROTEIN-RELATED"/>
    <property type="match status" value="1"/>
</dbReference>
<dbReference type="Proteomes" id="UP000599578">
    <property type="component" value="Unassembled WGS sequence"/>
</dbReference>
<dbReference type="Gene3D" id="3.40.50.2300">
    <property type="match status" value="2"/>
</dbReference>
<keyword evidence="3" id="KW-0732">Signal</keyword>
<comment type="similarity">
    <text evidence="2">Belongs to the bacterial solute-binding protein 2 family.</text>
</comment>
<dbReference type="EMBL" id="BMLT01000007">
    <property type="protein sequence ID" value="GGO83877.1"/>
    <property type="molecule type" value="Genomic_DNA"/>
</dbReference>
<dbReference type="PANTHER" id="PTHR46847:SF1">
    <property type="entry name" value="D-ALLOSE-BINDING PERIPLASMIC PROTEIN-RELATED"/>
    <property type="match status" value="1"/>
</dbReference>
<comment type="subcellular location">
    <subcellularLocation>
        <location evidence="1">Cell envelope</location>
    </subcellularLocation>
</comment>
<evidence type="ECO:0000259" key="4">
    <source>
        <dbReference type="Pfam" id="PF13407"/>
    </source>
</evidence>
<name>A0A917ZL72_9GAMM</name>
<feature type="domain" description="Periplasmic binding protein" evidence="4">
    <location>
        <begin position="56"/>
        <end position="311"/>
    </location>
</feature>
<dbReference type="InterPro" id="IPR028082">
    <property type="entry name" value="Peripla_BP_I"/>
</dbReference>
<proteinExistence type="inferred from homology"/>
<dbReference type="RefSeq" id="WP_188861318.1">
    <property type="nucleotide sequence ID" value="NZ_BMLT01000007.1"/>
</dbReference>
<dbReference type="GO" id="GO:0055085">
    <property type="term" value="P:transmembrane transport"/>
    <property type="evidence" value="ECO:0007669"/>
    <property type="project" value="UniProtKB-ARBA"/>
</dbReference>
<evidence type="ECO:0000256" key="3">
    <source>
        <dbReference type="ARBA" id="ARBA00022729"/>
    </source>
</evidence>
<evidence type="ECO:0000256" key="1">
    <source>
        <dbReference type="ARBA" id="ARBA00004196"/>
    </source>
</evidence>
<evidence type="ECO:0000313" key="5">
    <source>
        <dbReference type="EMBL" id="GGO83877.1"/>
    </source>
</evidence>
<dbReference type="InterPro" id="IPR006311">
    <property type="entry name" value="TAT_signal"/>
</dbReference>
<evidence type="ECO:0000313" key="6">
    <source>
        <dbReference type="Proteomes" id="UP000599578"/>
    </source>
</evidence>
<dbReference type="AlphaFoldDB" id="A0A917ZL72"/>
<dbReference type="CDD" id="cd01536">
    <property type="entry name" value="PBP1_ABC_sugar_binding-like"/>
    <property type="match status" value="1"/>
</dbReference>
<dbReference type="Pfam" id="PF13407">
    <property type="entry name" value="Peripla_BP_4"/>
    <property type="match status" value="1"/>
</dbReference>
<keyword evidence="6" id="KW-1185">Reference proteome</keyword>
<gene>
    <name evidence="5" type="ORF">GCM10011348_28820</name>
</gene>
<comment type="caution">
    <text evidence="5">The sequence shown here is derived from an EMBL/GenBank/DDBJ whole genome shotgun (WGS) entry which is preliminary data.</text>
</comment>
<dbReference type="SUPFAM" id="SSF53822">
    <property type="entry name" value="Periplasmic binding protein-like I"/>
    <property type="match status" value="1"/>
</dbReference>
<dbReference type="InterPro" id="IPR025997">
    <property type="entry name" value="SBP_2_dom"/>
</dbReference>
<dbReference type="PROSITE" id="PS51318">
    <property type="entry name" value="TAT"/>
    <property type="match status" value="1"/>
</dbReference>
<dbReference type="GO" id="GO:0030313">
    <property type="term" value="C:cell envelope"/>
    <property type="evidence" value="ECO:0007669"/>
    <property type="project" value="UniProtKB-SubCell"/>
</dbReference>
<organism evidence="5 6">
    <name type="scientific">Marinobacterium nitratireducens</name>
    <dbReference type="NCBI Taxonomy" id="518897"/>
    <lineage>
        <taxon>Bacteria</taxon>
        <taxon>Pseudomonadati</taxon>
        <taxon>Pseudomonadota</taxon>
        <taxon>Gammaproteobacteria</taxon>
        <taxon>Oceanospirillales</taxon>
        <taxon>Oceanospirillaceae</taxon>
        <taxon>Marinobacterium</taxon>
    </lineage>
</organism>
<evidence type="ECO:0000256" key="2">
    <source>
        <dbReference type="ARBA" id="ARBA00007639"/>
    </source>
</evidence>
<reference evidence="5 6" key="1">
    <citation type="journal article" date="2014" name="Int. J. Syst. Evol. Microbiol.">
        <title>Complete genome sequence of Corynebacterium casei LMG S-19264T (=DSM 44701T), isolated from a smear-ripened cheese.</title>
        <authorList>
            <consortium name="US DOE Joint Genome Institute (JGI-PGF)"/>
            <person name="Walter F."/>
            <person name="Albersmeier A."/>
            <person name="Kalinowski J."/>
            <person name="Ruckert C."/>
        </authorList>
    </citation>
    <scope>NUCLEOTIDE SEQUENCE [LARGE SCALE GENOMIC DNA]</scope>
    <source>
        <strain evidence="5 6">CGMCC 1.7286</strain>
    </source>
</reference>
<protein>
    <submittedName>
        <fullName evidence="5">ABC transporter substrate-binding protein</fullName>
    </submittedName>
</protein>
<sequence length="369" mass="39775">MSFIKKFVEESTLSRRKFLLNSAMGFGGVAAAAALGPMGVAVASTKPTLAWGYRTPDNPYWNSIVSGGESFARSVGQDLTHLIHGGNNEKILADVKALLSKTGGNLALAVDANDSPNARSIVEACADKGGFVSTIWNKTDDLHPWDYGDNYVCHISWSDYQPAQDTARLLLEAIGGKGGIVGIGGIASNVPAIERKAGLMKVLEEYPDVELLDWQAADWSTSKANTVMSTMLTRFGDEIKGVFSSNDSMTLGIIEALRAEGLAGEIPIVSYDGTADVVKLVMAGEVLCTVSTNPYWAGGIALSLAYHAAVGSFKPSDEPHAHREFLGPAIMITQQDAQAWYDNQIAQTPEYDWKDYWKYSSGQMTYDKV</sequence>
<accession>A0A917ZL72</accession>